<dbReference type="AlphaFoldDB" id="A0A0F9AA14"/>
<name>A0A0F9AA14_9ZZZZ</name>
<accession>A0A0F9AA14</accession>
<organism evidence="1">
    <name type="scientific">marine sediment metagenome</name>
    <dbReference type="NCBI Taxonomy" id="412755"/>
    <lineage>
        <taxon>unclassified sequences</taxon>
        <taxon>metagenomes</taxon>
        <taxon>ecological metagenomes</taxon>
    </lineage>
</organism>
<evidence type="ECO:0000313" key="1">
    <source>
        <dbReference type="EMBL" id="KKL06394.1"/>
    </source>
</evidence>
<feature type="non-terminal residue" evidence="1">
    <location>
        <position position="1"/>
    </location>
</feature>
<comment type="caution">
    <text evidence="1">The sequence shown here is derived from an EMBL/GenBank/DDBJ whole genome shotgun (WGS) entry which is preliminary data.</text>
</comment>
<sequence>APERVCRYIAYDSMSKRARPMFGQKAKEGYESTEYVRADIAEARIAELESELARFREDRPFVIGWNDGFETALNMAGDECDSAGEFRAADVVRALRKGATND</sequence>
<protein>
    <submittedName>
        <fullName evidence="1">Uncharacterized protein</fullName>
    </submittedName>
</protein>
<proteinExistence type="predicted"/>
<dbReference type="EMBL" id="LAZR01043723">
    <property type="protein sequence ID" value="KKL06394.1"/>
    <property type="molecule type" value="Genomic_DNA"/>
</dbReference>
<gene>
    <name evidence="1" type="ORF">LCGC14_2596500</name>
</gene>
<reference evidence="1" key="1">
    <citation type="journal article" date="2015" name="Nature">
        <title>Complex archaea that bridge the gap between prokaryotes and eukaryotes.</title>
        <authorList>
            <person name="Spang A."/>
            <person name="Saw J.H."/>
            <person name="Jorgensen S.L."/>
            <person name="Zaremba-Niedzwiedzka K."/>
            <person name="Martijn J."/>
            <person name="Lind A.E."/>
            <person name="van Eijk R."/>
            <person name="Schleper C."/>
            <person name="Guy L."/>
            <person name="Ettema T.J."/>
        </authorList>
    </citation>
    <scope>NUCLEOTIDE SEQUENCE</scope>
</reference>